<feature type="signal peptide" evidence="1">
    <location>
        <begin position="1"/>
        <end position="19"/>
    </location>
</feature>
<dbReference type="EMBL" id="KB705405">
    <property type="protein sequence ID" value="EMR72649.1"/>
    <property type="molecule type" value="Genomic_DNA"/>
</dbReference>
<dbReference type="OMA" id="WTPCANT"/>
<reference evidence="3" key="1">
    <citation type="journal article" date="2013" name="Genome Announc.">
        <title>Draft genome sequence of the grapevine dieback fungus Eutypa lata UCR-EL1.</title>
        <authorList>
            <person name="Blanco-Ulate B."/>
            <person name="Rolshausen P.E."/>
            <person name="Cantu D."/>
        </authorList>
    </citation>
    <scope>NUCLEOTIDE SEQUENCE [LARGE SCALE GENOMIC DNA]</scope>
    <source>
        <strain evidence="3">UCR-EL1</strain>
    </source>
</reference>
<organism evidence="2 3">
    <name type="scientific">Eutypa lata (strain UCR-EL1)</name>
    <name type="common">Grapevine dieback disease fungus</name>
    <name type="synonym">Eutypa armeniacae</name>
    <dbReference type="NCBI Taxonomy" id="1287681"/>
    <lineage>
        <taxon>Eukaryota</taxon>
        <taxon>Fungi</taxon>
        <taxon>Dikarya</taxon>
        <taxon>Ascomycota</taxon>
        <taxon>Pezizomycotina</taxon>
        <taxon>Sordariomycetes</taxon>
        <taxon>Xylariomycetidae</taxon>
        <taxon>Xylariales</taxon>
        <taxon>Diatrypaceae</taxon>
        <taxon>Eutypa</taxon>
    </lineage>
</organism>
<protein>
    <recommendedName>
        <fullName evidence="4">AA1-like domain-containing protein</fullName>
    </recommendedName>
</protein>
<feature type="chain" id="PRO_5004085331" description="AA1-like domain-containing protein" evidence="1">
    <location>
        <begin position="20"/>
        <end position="125"/>
    </location>
</feature>
<evidence type="ECO:0000313" key="3">
    <source>
        <dbReference type="Proteomes" id="UP000012174"/>
    </source>
</evidence>
<dbReference type="HOGENOM" id="CLU_125058_0_0_1"/>
<evidence type="ECO:0000313" key="2">
    <source>
        <dbReference type="EMBL" id="EMR72649.1"/>
    </source>
</evidence>
<keyword evidence="1" id="KW-0732">Signal</keyword>
<dbReference type="OrthoDB" id="4690195at2759"/>
<evidence type="ECO:0008006" key="4">
    <source>
        <dbReference type="Google" id="ProtNLM"/>
    </source>
</evidence>
<proteinExistence type="predicted"/>
<gene>
    <name evidence="2" type="ORF">UCREL1_295</name>
</gene>
<dbReference type="KEGG" id="ela:UCREL1_295"/>
<dbReference type="AlphaFoldDB" id="M7T171"/>
<accession>M7T171</accession>
<name>M7T171_EUTLA</name>
<evidence type="ECO:0000256" key="1">
    <source>
        <dbReference type="SAM" id="SignalP"/>
    </source>
</evidence>
<sequence length="125" mass="13665">MHGPAFVTSLLPLFSLALATPFKRQDFFEFNITSLSATFPYPGPYGVDSVDSFVRIAVTWPESTSTESGTVSTTCEVDWDAGVTPGPTDWTPCANTTLQFRLPADGWTSTTNFRVQLYESLTPEG</sequence>
<dbReference type="Proteomes" id="UP000012174">
    <property type="component" value="Unassembled WGS sequence"/>
</dbReference>
<keyword evidence="3" id="KW-1185">Reference proteome</keyword>